<proteinExistence type="predicted"/>
<feature type="compositionally biased region" description="Basic and acidic residues" evidence="1">
    <location>
        <begin position="31"/>
        <end position="48"/>
    </location>
</feature>
<comment type="caution">
    <text evidence="2">The sequence shown here is derived from an EMBL/GenBank/DDBJ whole genome shotgun (WGS) entry which is preliminary data.</text>
</comment>
<reference evidence="2" key="1">
    <citation type="journal article" date="2020" name="mSystems">
        <title>Genome- and Community-Level Interaction Insights into Carbon Utilization and Element Cycling Functions of Hydrothermarchaeota in Hydrothermal Sediment.</title>
        <authorList>
            <person name="Zhou Z."/>
            <person name="Liu Y."/>
            <person name="Xu W."/>
            <person name="Pan J."/>
            <person name="Luo Z.H."/>
            <person name="Li M."/>
        </authorList>
    </citation>
    <scope>NUCLEOTIDE SEQUENCE [LARGE SCALE GENOMIC DNA]</scope>
    <source>
        <strain evidence="2">HyVt-633</strain>
    </source>
</reference>
<feature type="non-terminal residue" evidence="2">
    <location>
        <position position="1"/>
    </location>
</feature>
<dbReference type="EMBL" id="DRSQ01000168">
    <property type="protein sequence ID" value="HHE32598.1"/>
    <property type="molecule type" value="Genomic_DNA"/>
</dbReference>
<dbReference type="AlphaFoldDB" id="A0A7C5H992"/>
<feature type="region of interest" description="Disordered" evidence="1">
    <location>
        <begin position="29"/>
        <end position="79"/>
    </location>
</feature>
<evidence type="ECO:0000256" key="1">
    <source>
        <dbReference type="SAM" id="MobiDB-lite"/>
    </source>
</evidence>
<name>A0A7C5H992_9CHLB</name>
<accession>A0A7C5H992</accession>
<gene>
    <name evidence="2" type="ORF">ENL07_08245</name>
</gene>
<organism evidence="2">
    <name type="scientific">Chlorobaculum parvum</name>
    <dbReference type="NCBI Taxonomy" id="274539"/>
    <lineage>
        <taxon>Bacteria</taxon>
        <taxon>Pseudomonadati</taxon>
        <taxon>Chlorobiota</taxon>
        <taxon>Chlorobiia</taxon>
        <taxon>Chlorobiales</taxon>
        <taxon>Chlorobiaceae</taxon>
        <taxon>Chlorobaculum</taxon>
    </lineage>
</organism>
<protein>
    <submittedName>
        <fullName evidence="2">Penicillin-binding protein 2</fullName>
    </submittedName>
</protein>
<evidence type="ECO:0000313" key="2">
    <source>
        <dbReference type="EMBL" id="HHE32598.1"/>
    </source>
</evidence>
<dbReference type="Proteomes" id="UP000886058">
    <property type="component" value="Unassembled WGS sequence"/>
</dbReference>
<sequence length="79" mass="8269">AVLVENAGYGGSISAPIARQMIDYYINGPKKPKEEASKTKADNNDHAASDSLKTRKPVKATTNAPHDSTGVEGQTGLGE</sequence>